<dbReference type="InterPro" id="IPR027417">
    <property type="entry name" value="P-loop_NTPase"/>
</dbReference>
<dbReference type="Proteomes" id="UP001147747">
    <property type="component" value="Unassembled WGS sequence"/>
</dbReference>
<proteinExistence type="predicted"/>
<sequence length="301" mass="34524">MTSQVILYSQPRSACHLLERMLEGQKNATPFFRPFEEAWHKQQVEWLRLTSYYEGMPLDMRSIFEKEVQQDCEQWKEELLNSENNGKILMVHTHSFFPASPDRMLEYITSPTAEAPSGDNFTLVPENLLLYPQTVPVITIRNPQLVVPSAYKAMRAVINGGGRANMLVITCHLWARLLYDFYEANGIQPLVIDADDYMTSEKFVREICRRTGLNPDQAIFSWDTASNEEQEKLAKPFAAVQTTLMDSTGANAGRAAKNVDLSAEEAKWEDEFGVDTAREIRELVQLAMPHFEYLHERRLVV</sequence>
<comment type="caution">
    <text evidence="1">The sequence shown here is derived from an EMBL/GenBank/DDBJ whole genome shotgun (WGS) entry which is preliminary data.</text>
</comment>
<dbReference type="RefSeq" id="XP_056494147.1">
    <property type="nucleotide sequence ID" value="XM_056625565.1"/>
</dbReference>
<dbReference type="Gene3D" id="3.40.50.300">
    <property type="entry name" value="P-loop containing nucleotide triphosphate hydrolases"/>
    <property type="match status" value="1"/>
</dbReference>
<evidence type="ECO:0000313" key="1">
    <source>
        <dbReference type="EMBL" id="KAJ5414301.1"/>
    </source>
</evidence>
<protein>
    <recommendedName>
        <fullName evidence="3">Sulfotransferase domain-containing protein</fullName>
    </recommendedName>
</protein>
<evidence type="ECO:0008006" key="3">
    <source>
        <dbReference type="Google" id="ProtNLM"/>
    </source>
</evidence>
<keyword evidence="2" id="KW-1185">Reference proteome</keyword>
<dbReference type="SUPFAM" id="SSF52540">
    <property type="entry name" value="P-loop containing nucleoside triphosphate hydrolases"/>
    <property type="match status" value="1"/>
</dbReference>
<dbReference type="OrthoDB" id="3650366at2759"/>
<organism evidence="1 2">
    <name type="scientific">Penicillium cosmopolitanum</name>
    <dbReference type="NCBI Taxonomy" id="1131564"/>
    <lineage>
        <taxon>Eukaryota</taxon>
        <taxon>Fungi</taxon>
        <taxon>Dikarya</taxon>
        <taxon>Ascomycota</taxon>
        <taxon>Pezizomycotina</taxon>
        <taxon>Eurotiomycetes</taxon>
        <taxon>Eurotiomycetidae</taxon>
        <taxon>Eurotiales</taxon>
        <taxon>Aspergillaceae</taxon>
        <taxon>Penicillium</taxon>
    </lineage>
</organism>
<dbReference type="PANTHER" id="PTHR48312:SF1">
    <property type="entry name" value="SULFOTRANSFERASE"/>
    <property type="match status" value="1"/>
</dbReference>
<evidence type="ECO:0000313" key="2">
    <source>
        <dbReference type="Proteomes" id="UP001147747"/>
    </source>
</evidence>
<dbReference type="AlphaFoldDB" id="A0A9X0BEJ2"/>
<dbReference type="EMBL" id="JAPZBU010000003">
    <property type="protein sequence ID" value="KAJ5414301.1"/>
    <property type="molecule type" value="Genomic_DNA"/>
</dbReference>
<gene>
    <name evidence="1" type="ORF">N7509_000928</name>
</gene>
<reference evidence="1" key="1">
    <citation type="submission" date="2022-12" db="EMBL/GenBank/DDBJ databases">
        <authorList>
            <person name="Petersen C."/>
        </authorList>
    </citation>
    <scope>NUCLEOTIDE SEQUENCE</scope>
    <source>
        <strain evidence="1">IBT 29677</strain>
    </source>
</reference>
<accession>A0A9X0BEJ2</accession>
<dbReference type="PANTHER" id="PTHR48312">
    <property type="match status" value="1"/>
</dbReference>
<name>A0A9X0BEJ2_9EURO</name>
<dbReference type="GeneID" id="81364545"/>
<reference evidence="1" key="2">
    <citation type="journal article" date="2023" name="IMA Fungus">
        <title>Comparative genomic study of the Penicillium genus elucidates a diverse pangenome and 15 lateral gene transfer events.</title>
        <authorList>
            <person name="Petersen C."/>
            <person name="Sorensen T."/>
            <person name="Nielsen M.R."/>
            <person name="Sondergaard T.E."/>
            <person name="Sorensen J.L."/>
            <person name="Fitzpatrick D.A."/>
            <person name="Frisvad J.C."/>
            <person name="Nielsen K.L."/>
        </authorList>
    </citation>
    <scope>NUCLEOTIDE SEQUENCE</scope>
    <source>
        <strain evidence="1">IBT 29677</strain>
    </source>
</reference>